<dbReference type="Pfam" id="PF09004">
    <property type="entry name" value="ALKBH8_N"/>
    <property type="match status" value="1"/>
</dbReference>
<dbReference type="PANTHER" id="PTHR46518">
    <property type="entry name" value="COILED-COIL DOMAIN-CONTAINING PROTEIN 151"/>
    <property type="match status" value="1"/>
</dbReference>
<keyword evidence="3" id="KW-1185">Reference proteome</keyword>
<dbReference type="EMBL" id="JAOPHQ010000299">
    <property type="protein sequence ID" value="KAK0155160.1"/>
    <property type="molecule type" value="Genomic_DNA"/>
</dbReference>
<evidence type="ECO:0000259" key="1">
    <source>
        <dbReference type="Pfam" id="PF09004"/>
    </source>
</evidence>
<dbReference type="AlphaFoldDB" id="A0AA47NBH1"/>
<dbReference type="Proteomes" id="UP001174136">
    <property type="component" value="Unassembled WGS sequence"/>
</dbReference>
<gene>
    <name evidence="2" type="ORF">N1851_002530</name>
</gene>
<comment type="caution">
    <text evidence="2">The sequence shown here is derived from an EMBL/GenBank/DDBJ whole genome shotgun (WGS) entry which is preliminary data.</text>
</comment>
<dbReference type="GO" id="GO:0036158">
    <property type="term" value="P:outer dynein arm assembly"/>
    <property type="evidence" value="ECO:0007669"/>
    <property type="project" value="InterPro"/>
</dbReference>
<accession>A0AA47NBH1</accession>
<dbReference type="PANTHER" id="PTHR46518:SF1">
    <property type="entry name" value="OUTER DYNEIN ARM-DOCKING COMPLEX SUBUNIT 3"/>
    <property type="match status" value="1"/>
</dbReference>
<feature type="domain" description="Alkylated DNA repair protein AlkB homologue 8 N-terminal" evidence="1">
    <location>
        <begin position="100"/>
        <end position="137"/>
    </location>
</feature>
<dbReference type="GO" id="GO:0097542">
    <property type="term" value="C:ciliary tip"/>
    <property type="evidence" value="ECO:0007669"/>
    <property type="project" value="TreeGrafter"/>
</dbReference>
<dbReference type="GO" id="GO:0008168">
    <property type="term" value="F:methyltransferase activity"/>
    <property type="evidence" value="ECO:0007669"/>
    <property type="project" value="InterPro"/>
</dbReference>
<dbReference type="GO" id="GO:0036064">
    <property type="term" value="C:ciliary basal body"/>
    <property type="evidence" value="ECO:0007669"/>
    <property type="project" value="TreeGrafter"/>
</dbReference>
<protein>
    <recommendedName>
        <fullName evidence="1">Alkylated DNA repair protein AlkB homologue 8 N-terminal domain-containing protein</fullName>
    </recommendedName>
</protein>
<proteinExistence type="predicted"/>
<name>A0AA47NBH1_MERPO</name>
<dbReference type="InterPro" id="IPR015095">
    <property type="entry name" value="AlkB_hom8_N"/>
</dbReference>
<dbReference type="GO" id="GO:0035253">
    <property type="term" value="C:ciliary rootlet"/>
    <property type="evidence" value="ECO:0007669"/>
    <property type="project" value="TreeGrafter"/>
</dbReference>
<dbReference type="GO" id="GO:0003341">
    <property type="term" value="P:cilium movement"/>
    <property type="evidence" value="ECO:0007669"/>
    <property type="project" value="InterPro"/>
</dbReference>
<evidence type="ECO:0000313" key="2">
    <source>
        <dbReference type="EMBL" id="KAK0155160.1"/>
    </source>
</evidence>
<dbReference type="InterPro" id="IPR033192">
    <property type="entry name" value="ODAD3"/>
</dbReference>
<evidence type="ECO:0000313" key="3">
    <source>
        <dbReference type="Proteomes" id="UP001174136"/>
    </source>
</evidence>
<sequence>MTFYSQPVALQLPQVDYSSPQFCFSMSSSFGFNTVLCSWILDFLAGRPQAVWMGTTTSITLTHSTGAPHSCVLSPLLYCLFTRDCMACSPVMMRRPQRHTGIIAKATRQRLFFLHRLRRFGMDSRILCSFYQCAIESLSTGCITAWYGSCTALDLKALQRVVKTAQHIARTELPAMQDLWWCRRKAQSILWDHSHPSHKLFNMLPSGKWAHEQRVQGEQQRCNADKEHLDWLLKTLGTVQAGVEHLADKLQYITLLSPDSEDFVVQLLAQCEQKLKLLHDELQGKDLSVLIKEMEEDEALKRQSKLTIDSKTKKKKKKTIKSGL</sequence>
<dbReference type="GO" id="GO:0016706">
    <property type="term" value="F:2-oxoglutarate-dependent dioxygenase activity"/>
    <property type="evidence" value="ECO:0007669"/>
    <property type="project" value="InterPro"/>
</dbReference>
<reference evidence="2" key="1">
    <citation type="journal article" date="2023" name="Front. Mar. Sci.">
        <title>A new Merluccius polli reference genome to investigate the effects of global change in West African waters.</title>
        <authorList>
            <person name="Mateo J.L."/>
            <person name="Blanco-Fernandez C."/>
            <person name="Garcia-Vazquez E."/>
            <person name="Machado-Schiaffino G."/>
        </authorList>
    </citation>
    <scope>NUCLEOTIDE SEQUENCE</scope>
    <source>
        <strain evidence="2">C29</strain>
        <tissue evidence="2">Fin</tissue>
    </source>
</reference>
<organism evidence="2 3">
    <name type="scientific">Merluccius polli</name>
    <name type="common">Benguela hake</name>
    <name type="synonym">Merluccius cadenati</name>
    <dbReference type="NCBI Taxonomy" id="89951"/>
    <lineage>
        <taxon>Eukaryota</taxon>
        <taxon>Metazoa</taxon>
        <taxon>Chordata</taxon>
        <taxon>Craniata</taxon>
        <taxon>Vertebrata</taxon>
        <taxon>Euteleostomi</taxon>
        <taxon>Actinopterygii</taxon>
        <taxon>Neopterygii</taxon>
        <taxon>Teleostei</taxon>
        <taxon>Neoteleostei</taxon>
        <taxon>Acanthomorphata</taxon>
        <taxon>Zeiogadaria</taxon>
        <taxon>Gadariae</taxon>
        <taxon>Gadiformes</taxon>
        <taxon>Gadoidei</taxon>
        <taxon>Merlucciidae</taxon>
        <taxon>Merluccius</taxon>
    </lineage>
</organism>